<accession>A0A6J4RHC9</accession>
<gene>
    <name evidence="1" type="ORF">AVDCRST_MAG28-4255</name>
</gene>
<sequence length="86" mass="8940">MAFLSRGRRARDVQGGGTGLELLSIRLLGSPEVSFGGQGLRFGRKKALALLSYLAAGGGKWTRRKLAELLWPKAGSAAPGPTCAAS</sequence>
<dbReference type="EMBL" id="CADCVE010000112">
    <property type="protein sequence ID" value="CAA9467599.1"/>
    <property type="molecule type" value="Genomic_DNA"/>
</dbReference>
<name>A0A6J4RHC9_9ACTN</name>
<dbReference type="Gene3D" id="1.10.10.10">
    <property type="entry name" value="Winged helix-like DNA-binding domain superfamily/Winged helix DNA-binding domain"/>
    <property type="match status" value="1"/>
</dbReference>
<evidence type="ECO:0008006" key="2">
    <source>
        <dbReference type="Google" id="ProtNLM"/>
    </source>
</evidence>
<organism evidence="1">
    <name type="scientific">uncultured Rubrobacteraceae bacterium</name>
    <dbReference type="NCBI Taxonomy" id="349277"/>
    <lineage>
        <taxon>Bacteria</taxon>
        <taxon>Bacillati</taxon>
        <taxon>Actinomycetota</taxon>
        <taxon>Rubrobacteria</taxon>
        <taxon>Rubrobacterales</taxon>
        <taxon>Rubrobacteraceae</taxon>
        <taxon>environmental samples</taxon>
    </lineage>
</organism>
<protein>
    <recommendedName>
        <fullName evidence="2">OmpR/PhoB-type domain-containing protein</fullName>
    </recommendedName>
</protein>
<dbReference type="InterPro" id="IPR036388">
    <property type="entry name" value="WH-like_DNA-bd_sf"/>
</dbReference>
<dbReference type="AlphaFoldDB" id="A0A6J4RHC9"/>
<proteinExistence type="predicted"/>
<reference evidence="1" key="1">
    <citation type="submission" date="2020-02" db="EMBL/GenBank/DDBJ databases">
        <authorList>
            <person name="Meier V. D."/>
        </authorList>
    </citation>
    <scope>NUCLEOTIDE SEQUENCE</scope>
    <source>
        <strain evidence="1">AVDCRST_MAG28</strain>
    </source>
</reference>
<evidence type="ECO:0000313" key="1">
    <source>
        <dbReference type="EMBL" id="CAA9467599.1"/>
    </source>
</evidence>